<organism evidence="2 3">
    <name type="scientific">Panicum hallii var. hallii</name>
    <dbReference type="NCBI Taxonomy" id="1504633"/>
    <lineage>
        <taxon>Eukaryota</taxon>
        <taxon>Viridiplantae</taxon>
        <taxon>Streptophyta</taxon>
        <taxon>Embryophyta</taxon>
        <taxon>Tracheophyta</taxon>
        <taxon>Spermatophyta</taxon>
        <taxon>Magnoliopsida</taxon>
        <taxon>Liliopsida</taxon>
        <taxon>Poales</taxon>
        <taxon>Poaceae</taxon>
        <taxon>PACMAD clade</taxon>
        <taxon>Panicoideae</taxon>
        <taxon>Panicodae</taxon>
        <taxon>Paniceae</taxon>
        <taxon>Panicinae</taxon>
        <taxon>Panicum</taxon>
        <taxon>Panicum sect. Panicum</taxon>
    </lineage>
</organism>
<feature type="region of interest" description="Disordered" evidence="1">
    <location>
        <begin position="40"/>
        <end position="160"/>
    </location>
</feature>
<keyword evidence="3" id="KW-1185">Reference proteome</keyword>
<protein>
    <submittedName>
        <fullName evidence="2">Uncharacterized protein</fullName>
    </submittedName>
</protein>
<accession>A0A2T7E224</accession>
<evidence type="ECO:0000256" key="1">
    <source>
        <dbReference type="SAM" id="MobiDB-lite"/>
    </source>
</evidence>
<dbReference type="Proteomes" id="UP000244336">
    <property type="component" value="Chromosome 4"/>
</dbReference>
<dbReference type="EMBL" id="CM009752">
    <property type="protein sequence ID" value="PUZ61864.1"/>
    <property type="molecule type" value="Genomic_DNA"/>
</dbReference>
<feature type="compositionally biased region" description="Low complexity" evidence="1">
    <location>
        <begin position="136"/>
        <end position="145"/>
    </location>
</feature>
<name>A0A2T7E224_9POAL</name>
<proteinExistence type="predicted"/>
<sequence>MSRLETRDMEEQAAAKPSVPAPSTMDYACGLGAECDSIQPSGPCCGGFQDGEIAGGASREARAHGFSSSSPTRSAGRRERWRSRPWSARAARGRIATPSSRRARASGRTPWCRTPSSPSTATSSAPRPTAPPPPATSVAPPCSSPRTQGPLEAQPLSNIF</sequence>
<reference evidence="2 3" key="1">
    <citation type="submission" date="2018-04" db="EMBL/GenBank/DDBJ databases">
        <title>WGS assembly of Panicum hallii var. hallii HAL2.</title>
        <authorList>
            <person name="Lovell J."/>
            <person name="Jenkins J."/>
            <person name="Lowry D."/>
            <person name="Mamidi S."/>
            <person name="Sreedasyam A."/>
            <person name="Weng X."/>
            <person name="Barry K."/>
            <person name="Bonette J."/>
            <person name="Campitelli B."/>
            <person name="Daum C."/>
            <person name="Gordon S."/>
            <person name="Gould B."/>
            <person name="Lipzen A."/>
            <person name="MacQueen A."/>
            <person name="Palacio-Mejia J."/>
            <person name="Plott C."/>
            <person name="Shakirov E."/>
            <person name="Shu S."/>
            <person name="Yoshinaga Y."/>
            <person name="Zane M."/>
            <person name="Rokhsar D."/>
            <person name="Grimwood J."/>
            <person name="Schmutz J."/>
            <person name="Juenger T."/>
        </authorList>
    </citation>
    <scope>NUCLEOTIDE SEQUENCE [LARGE SCALE GENOMIC DNA]</scope>
    <source>
        <strain evidence="3">cv. HAL2</strain>
    </source>
</reference>
<feature type="compositionally biased region" description="Low complexity" evidence="1">
    <location>
        <begin position="114"/>
        <end position="127"/>
    </location>
</feature>
<dbReference type="Gramene" id="PUZ61864">
    <property type="protein sequence ID" value="PUZ61864"/>
    <property type="gene ID" value="GQ55_4G312000"/>
</dbReference>
<feature type="compositionally biased region" description="Low complexity" evidence="1">
    <location>
        <begin position="84"/>
        <end position="94"/>
    </location>
</feature>
<evidence type="ECO:0000313" key="3">
    <source>
        <dbReference type="Proteomes" id="UP000244336"/>
    </source>
</evidence>
<feature type="region of interest" description="Disordered" evidence="1">
    <location>
        <begin position="1"/>
        <end position="26"/>
    </location>
</feature>
<feature type="compositionally biased region" description="Basic and acidic residues" evidence="1">
    <location>
        <begin position="1"/>
        <end position="10"/>
    </location>
</feature>
<dbReference type="OrthoDB" id="417697at2759"/>
<gene>
    <name evidence="2" type="ORF">GQ55_4G312000</name>
</gene>
<evidence type="ECO:0000313" key="2">
    <source>
        <dbReference type="EMBL" id="PUZ61864.1"/>
    </source>
</evidence>
<dbReference type="AlphaFoldDB" id="A0A2T7E224"/>